<feature type="chain" id="PRO_5042288117" evidence="1">
    <location>
        <begin position="23"/>
        <end position="272"/>
    </location>
</feature>
<name>A0AAD8NDX6_9APIA</name>
<dbReference type="PROSITE" id="PS51144">
    <property type="entry name" value="ALPHA_CA_2"/>
    <property type="match status" value="1"/>
</dbReference>
<evidence type="ECO:0000259" key="2">
    <source>
        <dbReference type="PROSITE" id="PS51144"/>
    </source>
</evidence>
<accession>A0AAD8NDX6</accession>
<sequence>MATNRLSLLVIAISAVIVTAYATIDADENIEFSYLGEKGPDKWANLAPTFKACRDGKAQSPINIVQGKTTPGNTNTTFDKSYSSANATLVNNGFNVAVHFEEIAGVMTVDGKNYSFLQMHWHTPSEHQMEGKSSDAELQLVHKAQDGSIAIGVILYNVGNGDTFLARIQGKLKELDGEKCGIDEHSHISLGKIGTKQLRTSTRKFYRYNGSITAPPCTENVTWIIFGKTRGISKQQIELLKAPMEPAFKNNSRPVQPDNGRVVELNNALKKD</sequence>
<evidence type="ECO:0000313" key="3">
    <source>
        <dbReference type="EMBL" id="KAK1404716.1"/>
    </source>
</evidence>
<dbReference type="SMART" id="SM01057">
    <property type="entry name" value="Carb_anhydrase"/>
    <property type="match status" value="1"/>
</dbReference>
<feature type="domain" description="Alpha-carbonic anhydrase" evidence="2">
    <location>
        <begin position="30"/>
        <end position="267"/>
    </location>
</feature>
<dbReference type="PANTHER" id="PTHR18952">
    <property type="entry name" value="CARBONIC ANHYDRASE"/>
    <property type="match status" value="1"/>
</dbReference>
<evidence type="ECO:0000256" key="1">
    <source>
        <dbReference type="SAM" id="SignalP"/>
    </source>
</evidence>
<dbReference type="GO" id="GO:0008270">
    <property type="term" value="F:zinc ion binding"/>
    <property type="evidence" value="ECO:0007669"/>
    <property type="project" value="InterPro"/>
</dbReference>
<organism evidence="3 4">
    <name type="scientific">Heracleum sosnowskyi</name>
    <dbReference type="NCBI Taxonomy" id="360622"/>
    <lineage>
        <taxon>Eukaryota</taxon>
        <taxon>Viridiplantae</taxon>
        <taxon>Streptophyta</taxon>
        <taxon>Embryophyta</taxon>
        <taxon>Tracheophyta</taxon>
        <taxon>Spermatophyta</taxon>
        <taxon>Magnoliopsida</taxon>
        <taxon>eudicotyledons</taxon>
        <taxon>Gunneridae</taxon>
        <taxon>Pentapetalae</taxon>
        <taxon>asterids</taxon>
        <taxon>campanulids</taxon>
        <taxon>Apiales</taxon>
        <taxon>Apiaceae</taxon>
        <taxon>Apioideae</taxon>
        <taxon>apioid superclade</taxon>
        <taxon>Tordylieae</taxon>
        <taxon>Tordyliinae</taxon>
        <taxon>Heracleum</taxon>
    </lineage>
</organism>
<dbReference type="Gene3D" id="3.10.200.10">
    <property type="entry name" value="Alpha carbonic anhydrase"/>
    <property type="match status" value="1"/>
</dbReference>
<reference evidence="3" key="1">
    <citation type="submission" date="2023-02" db="EMBL/GenBank/DDBJ databases">
        <title>Genome of toxic invasive species Heracleum sosnowskyi carries increased number of genes despite the absence of recent whole-genome duplications.</title>
        <authorList>
            <person name="Schelkunov M."/>
            <person name="Shtratnikova V."/>
            <person name="Makarenko M."/>
            <person name="Klepikova A."/>
            <person name="Omelchenko D."/>
            <person name="Novikova G."/>
            <person name="Obukhova E."/>
            <person name="Bogdanov V."/>
            <person name="Penin A."/>
            <person name="Logacheva M."/>
        </authorList>
    </citation>
    <scope>NUCLEOTIDE SEQUENCE</scope>
    <source>
        <strain evidence="3">Hsosn_3</strain>
        <tissue evidence="3">Leaf</tissue>
    </source>
</reference>
<dbReference type="Pfam" id="PF00194">
    <property type="entry name" value="Carb_anhydrase"/>
    <property type="match status" value="1"/>
</dbReference>
<dbReference type="CDD" id="cd03124">
    <property type="entry name" value="alpha_CA_prokaryotic_like"/>
    <property type="match status" value="1"/>
</dbReference>
<dbReference type="Proteomes" id="UP001237642">
    <property type="component" value="Unassembled WGS sequence"/>
</dbReference>
<dbReference type="AlphaFoldDB" id="A0AAD8NDX6"/>
<reference evidence="3" key="2">
    <citation type="submission" date="2023-05" db="EMBL/GenBank/DDBJ databases">
        <authorList>
            <person name="Schelkunov M.I."/>
        </authorList>
    </citation>
    <scope>NUCLEOTIDE SEQUENCE</scope>
    <source>
        <strain evidence="3">Hsosn_3</strain>
        <tissue evidence="3">Leaf</tissue>
    </source>
</reference>
<keyword evidence="1" id="KW-0732">Signal</keyword>
<protein>
    <submittedName>
        <fullName evidence="3">Carbonic anhydrase</fullName>
    </submittedName>
</protein>
<dbReference type="GO" id="GO:0004089">
    <property type="term" value="F:carbonate dehydratase activity"/>
    <property type="evidence" value="ECO:0007669"/>
    <property type="project" value="InterPro"/>
</dbReference>
<evidence type="ECO:0000313" key="4">
    <source>
        <dbReference type="Proteomes" id="UP001237642"/>
    </source>
</evidence>
<feature type="signal peptide" evidence="1">
    <location>
        <begin position="1"/>
        <end position="22"/>
    </location>
</feature>
<dbReference type="InterPro" id="IPR023561">
    <property type="entry name" value="Carbonic_anhydrase_a-class"/>
</dbReference>
<comment type="caution">
    <text evidence="3">The sequence shown here is derived from an EMBL/GenBank/DDBJ whole genome shotgun (WGS) entry which is preliminary data.</text>
</comment>
<dbReference type="InterPro" id="IPR036398">
    <property type="entry name" value="CA_dom_sf"/>
</dbReference>
<keyword evidence="4" id="KW-1185">Reference proteome</keyword>
<dbReference type="PANTHER" id="PTHR18952:SF236">
    <property type="entry name" value="ALPHA CARBONIC ANHYDRASE 1, CHLOROPLASTIC"/>
    <property type="match status" value="1"/>
</dbReference>
<proteinExistence type="predicted"/>
<dbReference type="EMBL" id="JAUIZM010000001">
    <property type="protein sequence ID" value="KAK1404716.1"/>
    <property type="molecule type" value="Genomic_DNA"/>
</dbReference>
<dbReference type="SUPFAM" id="SSF51069">
    <property type="entry name" value="Carbonic anhydrase"/>
    <property type="match status" value="1"/>
</dbReference>
<dbReference type="InterPro" id="IPR001148">
    <property type="entry name" value="CA_dom"/>
</dbReference>
<gene>
    <name evidence="3" type="ORF">POM88_004321</name>
</gene>
<dbReference type="InterPro" id="IPR041891">
    <property type="entry name" value="Alpha_CA_prokaryot-like"/>
</dbReference>
<dbReference type="GO" id="GO:0006730">
    <property type="term" value="P:one-carbon metabolic process"/>
    <property type="evidence" value="ECO:0007669"/>
    <property type="project" value="TreeGrafter"/>
</dbReference>